<dbReference type="GO" id="GO:0000226">
    <property type="term" value="P:microtubule cytoskeleton organization"/>
    <property type="evidence" value="ECO:0007669"/>
    <property type="project" value="TreeGrafter"/>
</dbReference>
<dbReference type="GO" id="GO:0070740">
    <property type="term" value="F:tubulin-glutamic acid ligase activity"/>
    <property type="evidence" value="ECO:0007669"/>
    <property type="project" value="TreeGrafter"/>
</dbReference>
<protein>
    <recommendedName>
        <fullName evidence="7">Tubulin--tyrosine ligase-like protein 9</fullName>
    </recommendedName>
</protein>
<evidence type="ECO:0000256" key="3">
    <source>
        <dbReference type="ARBA" id="ARBA00022840"/>
    </source>
</evidence>
<keyword evidence="2" id="KW-0547">Nucleotide-binding</keyword>
<accession>A0A813IWE8</accession>
<evidence type="ECO:0000256" key="1">
    <source>
        <dbReference type="ARBA" id="ARBA00022598"/>
    </source>
</evidence>
<dbReference type="GO" id="GO:0036064">
    <property type="term" value="C:ciliary basal body"/>
    <property type="evidence" value="ECO:0007669"/>
    <property type="project" value="TreeGrafter"/>
</dbReference>
<dbReference type="Gene3D" id="3.30.470.20">
    <property type="entry name" value="ATP-grasp fold, B domain"/>
    <property type="match status" value="1"/>
</dbReference>
<dbReference type="Pfam" id="PF03133">
    <property type="entry name" value="TTL"/>
    <property type="match status" value="1"/>
</dbReference>
<evidence type="ECO:0008006" key="7">
    <source>
        <dbReference type="Google" id="ProtNLM"/>
    </source>
</evidence>
<feature type="region of interest" description="Disordered" evidence="4">
    <location>
        <begin position="131"/>
        <end position="155"/>
    </location>
</feature>
<gene>
    <name evidence="5" type="ORF">PGLA2088_LOCUS15390</name>
</gene>
<dbReference type="Proteomes" id="UP000626109">
    <property type="component" value="Unassembled WGS sequence"/>
</dbReference>
<evidence type="ECO:0000313" key="5">
    <source>
        <dbReference type="EMBL" id="CAE8663822.1"/>
    </source>
</evidence>
<reference evidence="5" key="1">
    <citation type="submission" date="2021-02" db="EMBL/GenBank/DDBJ databases">
        <authorList>
            <person name="Dougan E. K."/>
            <person name="Rhodes N."/>
            <person name="Thang M."/>
            <person name="Chan C."/>
        </authorList>
    </citation>
    <scope>NUCLEOTIDE SEQUENCE</scope>
</reference>
<dbReference type="PANTHER" id="PTHR12241">
    <property type="entry name" value="TUBULIN POLYGLUTAMYLASE"/>
    <property type="match status" value="1"/>
</dbReference>
<organism evidence="5 6">
    <name type="scientific">Polarella glacialis</name>
    <name type="common">Dinoflagellate</name>
    <dbReference type="NCBI Taxonomy" id="89957"/>
    <lineage>
        <taxon>Eukaryota</taxon>
        <taxon>Sar</taxon>
        <taxon>Alveolata</taxon>
        <taxon>Dinophyceae</taxon>
        <taxon>Suessiales</taxon>
        <taxon>Suessiaceae</taxon>
        <taxon>Polarella</taxon>
    </lineage>
</organism>
<comment type="caution">
    <text evidence="5">The sequence shown here is derived from an EMBL/GenBank/DDBJ whole genome shotgun (WGS) entry which is preliminary data.</text>
</comment>
<name>A0A813IWE8_POLGL</name>
<dbReference type="GO" id="GO:0015631">
    <property type="term" value="F:tubulin binding"/>
    <property type="evidence" value="ECO:0007669"/>
    <property type="project" value="TreeGrafter"/>
</dbReference>
<dbReference type="InterPro" id="IPR004344">
    <property type="entry name" value="TTL/TTLL_fam"/>
</dbReference>
<keyword evidence="1" id="KW-0436">Ligase</keyword>
<evidence type="ECO:0000256" key="4">
    <source>
        <dbReference type="SAM" id="MobiDB-lite"/>
    </source>
</evidence>
<dbReference type="SUPFAM" id="SSF56059">
    <property type="entry name" value="Glutathione synthetase ATP-binding domain-like"/>
    <property type="match status" value="1"/>
</dbReference>
<dbReference type="EMBL" id="CAJNNW010019011">
    <property type="protein sequence ID" value="CAE8663822.1"/>
    <property type="molecule type" value="Genomic_DNA"/>
</dbReference>
<evidence type="ECO:0000256" key="2">
    <source>
        <dbReference type="ARBA" id="ARBA00022741"/>
    </source>
</evidence>
<evidence type="ECO:0000313" key="6">
    <source>
        <dbReference type="Proteomes" id="UP000626109"/>
    </source>
</evidence>
<dbReference type="AlphaFoldDB" id="A0A813IWE8"/>
<sequence length="155" mass="16786">AGLPPPPLPDQEVGAGDNWPLHALWSHVDRQVVWPQIHSLLSGVLQKVAPKLGTRQGCRPFAFLGFDVLLDAQLRPWLCEINANPTLEGRRVIDRVVDLEVIGDLLTHLEGGEVDRWEKLDVEVLAEKAVAPPSAGPQLGNAEASGQHGTTPNPL</sequence>
<proteinExistence type="predicted"/>
<dbReference type="GO" id="GO:0005524">
    <property type="term" value="F:ATP binding"/>
    <property type="evidence" value="ECO:0007669"/>
    <property type="project" value="UniProtKB-KW"/>
</dbReference>
<feature type="non-terminal residue" evidence="5">
    <location>
        <position position="155"/>
    </location>
</feature>
<keyword evidence="3" id="KW-0067">ATP-binding</keyword>